<gene>
    <name evidence="2" type="ORF">ACFFHQ_12220</name>
</gene>
<sequence length="85" mass="9415">MRTIVYLLLACHVAVICYWISDWTVLTTPVGLAIWAGGIMASLVVLRVGRFMSTKQRTMLKTMTAASILLAVCSLLIEWAVRSMP</sequence>
<name>A0ABV6GUL5_9BACL</name>
<evidence type="ECO:0000313" key="3">
    <source>
        <dbReference type="Proteomes" id="UP001589785"/>
    </source>
</evidence>
<protein>
    <submittedName>
        <fullName evidence="2">Uncharacterized protein</fullName>
    </submittedName>
</protein>
<feature type="transmembrane region" description="Helical" evidence="1">
    <location>
        <begin position="58"/>
        <end position="81"/>
    </location>
</feature>
<feature type="transmembrane region" description="Helical" evidence="1">
    <location>
        <begin position="27"/>
        <end position="46"/>
    </location>
</feature>
<keyword evidence="1" id="KW-1133">Transmembrane helix</keyword>
<dbReference type="Proteomes" id="UP001589785">
    <property type="component" value="Unassembled WGS sequence"/>
</dbReference>
<dbReference type="EMBL" id="JBHLVN010000063">
    <property type="protein sequence ID" value="MFC0298180.1"/>
    <property type="molecule type" value="Genomic_DNA"/>
</dbReference>
<evidence type="ECO:0000313" key="2">
    <source>
        <dbReference type="EMBL" id="MFC0298180.1"/>
    </source>
</evidence>
<comment type="caution">
    <text evidence="2">The sequence shown here is derived from an EMBL/GenBank/DDBJ whole genome shotgun (WGS) entry which is preliminary data.</text>
</comment>
<keyword evidence="1" id="KW-0472">Membrane</keyword>
<dbReference type="RefSeq" id="WP_066231860.1">
    <property type="nucleotide sequence ID" value="NZ_JBHLVN010000063.1"/>
</dbReference>
<reference evidence="2 3" key="1">
    <citation type="submission" date="2024-09" db="EMBL/GenBank/DDBJ databases">
        <authorList>
            <person name="Sun Q."/>
            <person name="Mori K."/>
        </authorList>
    </citation>
    <scope>NUCLEOTIDE SEQUENCE [LARGE SCALE GENOMIC DNA]</scope>
    <source>
        <strain evidence="2 3">CCM 7224</strain>
    </source>
</reference>
<organism evidence="2 3">
    <name type="scientific">Geobacillus jurassicus</name>
    <dbReference type="NCBI Taxonomy" id="235932"/>
    <lineage>
        <taxon>Bacteria</taxon>
        <taxon>Bacillati</taxon>
        <taxon>Bacillota</taxon>
        <taxon>Bacilli</taxon>
        <taxon>Bacillales</taxon>
        <taxon>Anoxybacillaceae</taxon>
        <taxon>Geobacillus</taxon>
    </lineage>
</organism>
<accession>A0ABV6GUL5</accession>
<evidence type="ECO:0000256" key="1">
    <source>
        <dbReference type="SAM" id="Phobius"/>
    </source>
</evidence>
<feature type="transmembrane region" description="Helical" evidence="1">
    <location>
        <begin position="5"/>
        <end position="21"/>
    </location>
</feature>
<keyword evidence="1" id="KW-0812">Transmembrane</keyword>
<keyword evidence="3" id="KW-1185">Reference proteome</keyword>
<proteinExistence type="predicted"/>